<dbReference type="STRING" id="63186.ZOBELLIA_3620"/>
<feature type="region of interest" description="Disordered" evidence="2">
    <location>
        <begin position="207"/>
        <end position="226"/>
    </location>
</feature>
<dbReference type="NCBIfam" id="TIGR04183">
    <property type="entry name" value="Por_Secre_tail"/>
    <property type="match status" value="1"/>
</dbReference>
<evidence type="ECO:0000256" key="3">
    <source>
        <dbReference type="SAM" id="SignalP"/>
    </source>
</evidence>
<dbReference type="InterPro" id="IPR026444">
    <property type="entry name" value="Secre_tail"/>
</dbReference>
<keyword evidence="6" id="KW-1185">Reference proteome</keyword>
<dbReference type="Proteomes" id="UP000008898">
    <property type="component" value="Chromosome"/>
</dbReference>
<feature type="compositionally biased region" description="Basic and acidic residues" evidence="2">
    <location>
        <begin position="210"/>
        <end position="225"/>
    </location>
</feature>
<dbReference type="EMBL" id="FP476056">
    <property type="protein sequence ID" value="CAZ97758.1"/>
    <property type="molecule type" value="Genomic_DNA"/>
</dbReference>
<name>G0L1B8_ZOBGA</name>
<gene>
    <name evidence="5" type="ordered locus">zobellia_3620</name>
</gene>
<dbReference type="InterPro" id="IPR012334">
    <property type="entry name" value="Pectin_lyas_fold"/>
</dbReference>
<evidence type="ECO:0000313" key="6">
    <source>
        <dbReference type="Proteomes" id="UP000008898"/>
    </source>
</evidence>
<feature type="domain" description="Secretion system C-terminal sorting" evidence="4">
    <location>
        <begin position="481"/>
        <end position="551"/>
    </location>
</feature>
<dbReference type="Gene3D" id="2.160.20.10">
    <property type="entry name" value="Single-stranded right-handed beta-helix, Pectin lyase-like"/>
    <property type="match status" value="1"/>
</dbReference>
<protein>
    <recommendedName>
        <fullName evidence="4">Secretion system C-terminal sorting domain-containing protein</fullName>
    </recommendedName>
</protein>
<evidence type="ECO:0000313" key="5">
    <source>
        <dbReference type="EMBL" id="CAZ97758.1"/>
    </source>
</evidence>
<dbReference type="AlphaFoldDB" id="G0L1B8"/>
<reference evidence="6" key="1">
    <citation type="submission" date="2009-07" db="EMBL/GenBank/DDBJ databases">
        <title>Complete genome sequence of Zobellia galactanivorans Dsij.</title>
        <authorList>
            <consortium name="Genoscope - CEA"/>
        </authorList>
    </citation>
    <scope>NUCLEOTIDE SEQUENCE [LARGE SCALE GENOMIC DNA]</scope>
    <source>
        <strain evidence="6">DSM 12802 / CCUG 47099 / CIP 106680 / NCIMB 13871 / Dsij</strain>
    </source>
</reference>
<proteinExistence type="predicted"/>
<accession>G0L1B8</accession>
<keyword evidence="1 3" id="KW-0732">Signal</keyword>
<dbReference type="InterPro" id="IPR011050">
    <property type="entry name" value="Pectin_lyase_fold/virulence"/>
</dbReference>
<dbReference type="KEGG" id="zga:ZOBELLIA_3620"/>
<dbReference type="HOGENOM" id="CLU_489103_0_0_10"/>
<reference evidence="5 6" key="2">
    <citation type="journal article" date="2012" name="Environ. Microbiol.">
        <title>Characterization of the first alginolytic operons in a marine bacterium: from their emergence in marine Flavobacteriia to their independent transfers to marine Proteobacteria and human gut Bacteroides.</title>
        <authorList>
            <person name="Thomas F."/>
            <person name="Barbeyron T."/>
            <person name="Tonon T."/>
            <person name="Genicot S."/>
            <person name="Czjzek M."/>
            <person name="Michel G."/>
        </authorList>
    </citation>
    <scope>NUCLEOTIDE SEQUENCE [LARGE SCALE GENOMIC DNA]</scope>
    <source>
        <strain evidence="6">DSM 12802 / CCUG 47099 / CIP 106680 / NCIMB 13871 / Dsij</strain>
    </source>
</reference>
<sequence length="557" mass="62035">MYNLKRIRFATVVLLCLGNIYHSWAQTETADVNDIDQIIAWGNDGVTKKIIFPEGVYKFSKTMTFVNDGLILEGSGKNKTILQLTSKKGALIDAKGNNYRISDLTLDGGKNQKSWGNTIFRFNKSKGHQFKNVEFTNSLWNAITAITAYATDGLVLKNCIFSNIEFMPVQIFNRNTNKRGGEVVLSVDKVLIDGCIFKEGYKTAISSDNGNDREDSGDGTGRRYTESTSLNGSIIENCTFEKSKQFHIAMVQSKDVIIRRNTFAGMTDDAGGGCQPIHMEQFTQNIEIYNNTFSMSNTVSRPYTYIHINGTEGHKRVTQSRPSDTYKTWTYNVYGSNERRANTKCAKTGHINKDCKRDVHAYGPRNIYIAGNTFNSSTKIAKYITINEGENIQIGTKKGGAIKLNNFMGGDANTKKISFGGNDEGTGDVLIKAGQNIVKTNVDILDVSFDKDPIRLQKPIVIEEENKASKNEVDKEETLFYPNPAKSTITLTTELTDYSVVILTVSGQVLKVLKSNKIPNKTIDISEFDPGIYVLIVKTKDGTKKSQKLIIDRSNKI</sequence>
<evidence type="ECO:0000259" key="4">
    <source>
        <dbReference type="Pfam" id="PF18962"/>
    </source>
</evidence>
<dbReference type="RefSeq" id="WP_013994948.1">
    <property type="nucleotide sequence ID" value="NC_015844.1"/>
</dbReference>
<feature type="signal peptide" evidence="3">
    <location>
        <begin position="1"/>
        <end position="25"/>
    </location>
</feature>
<feature type="chain" id="PRO_5003402172" description="Secretion system C-terminal sorting domain-containing protein" evidence="3">
    <location>
        <begin position="26"/>
        <end position="557"/>
    </location>
</feature>
<dbReference type="OrthoDB" id="667194at2"/>
<evidence type="ECO:0000256" key="1">
    <source>
        <dbReference type="ARBA" id="ARBA00022729"/>
    </source>
</evidence>
<dbReference type="Pfam" id="PF18962">
    <property type="entry name" value="Por_Secre_tail"/>
    <property type="match status" value="1"/>
</dbReference>
<organism evidence="5 6">
    <name type="scientific">Zobellia galactanivorans (strain DSM 12802 / CCUG 47099 / CIP 106680 / NCIMB 13871 / Dsij)</name>
    <dbReference type="NCBI Taxonomy" id="63186"/>
    <lineage>
        <taxon>Bacteria</taxon>
        <taxon>Pseudomonadati</taxon>
        <taxon>Bacteroidota</taxon>
        <taxon>Flavobacteriia</taxon>
        <taxon>Flavobacteriales</taxon>
        <taxon>Flavobacteriaceae</taxon>
        <taxon>Zobellia</taxon>
    </lineage>
</organism>
<evidence type="ECO:0000256" key="2">
    <source>
        <dbReference type="SAM" id="MobiDB-lite"/>
    </source>
</evidence>
<dbReference type="SUPFAM" id="SSF51126">
    <property type="entry name" value="Pectin lyase-like"/>
    <property type="match status" value="1"/>
</dbReference>